<dbReference type="PANTHER" id="PTHR30203">
    <property type="entry name" value="OUTER MEMBRANE CATION EFFLUX PROTEIN"/>
    <property type="match status" value="1"/>
</dbReference>
<keyword evidence="2" id="KW-0732">Signal</keyword>
<dbReference type="PANTHER" id="PTHR30203:SF30">
    <property type="entry name" value="OUTER MEMBRANE PROTEIN-RELATED"/>
    <property type="match status" value="1"/>
</dbReference>
<dbReference type="GO" id="GO:0015562">
    <property type="term" value="F:efflux transmembrane transporter activity"/>
    <property type="evidence" value="ECO:0007669"/>
    <property type="project" value="InterPro"/>
</dbReference>
<dbReference type="EMBL" id="CADCTQ010000519">
    <property type="protein sequence ID" value="CAA9311861.1"/>
    <property type="molecule type" value="Genomic_DNA"/>
</dbReference>
<dbReference type="GO" id="GO:0005886">
    <property type="term" value="C:plasma membrane"/>
    <property type="evidence" value="ECO:0007669"/>
    <property type="project" value="UniProtKB-SubCell"/>
</dbReference>
<keyword evidence="2" id="KW-1134">Transmembrane beta strand</keyword>
<evidence type="ECO:0000256" key="2">
    <source>
        <dbReference type="RuleBase" id="RU362097"/>
    </source>
</evidence>
<feature type="signal peptide" evidence="2">
    <location>
        <begin position="1"/>
        <end position="31"/>
    </location>
</feature>
<organism evidence="3">
    <name type="scientific">uncultured Cytophagales bacterium</name>
    <dbReference type="NCBI Taxonomy" id="158755"/>
    <lineage>
        <taxon>Bacteria</taxon>
        <taxon>Pseudomonadati</taxon>
        <taxon>Bacteroidota</taxon>
        <taxon>Sphingobacteriia</taxon>
        <taxon>Sphingobacteriales</taxon>
        <taxon>environmental samples</taxon>
    </lineage>
</organism>
<comment type="subcellular location">
    <subcellularLocation>
        <location evidence="2">Cell membrane</location>
        <topology evidence="2">Lipid-anchor</topology>
    </subcellularLocation>
</comment>
<dbReference type="InterPro" id="IPR003423">
    <property type="entry name" value="OMP_efflux"/>
</dbReference>
<evidence type="ECO:0000313" key="3">
    <source>
        <dbReference type="EMBL" id="CAA9311861.1"/>
    </source>
</evidence>
<proteinExistence type="inferred from homology"/>
<keyword evidence="2" id="KW-0812">Transmembrane</keyword>
<gene>
    <name evidence="3" type="ORF">AVDCRST_MAG56-6338</name>
</gene>
<dbReference type="SUPFAM" id="SSF56954">
    <property type="entry name" value="Outer membrane efflux proteins (OEP)"/>
    <property type="match status" value="1"/>
</dbReference>
<sequence>MWHSRILRHRPICSLAACLLLLALGSCKVTAPVTLPAPARMPDSFGASADSASVADLPWREFFTDRNLVSLIDTALRNNPDLRIALQRVEAARADVLVTRGALLPSVSPVAAAGVDKYGDYTMNGVGNFDTNRSEHVEGDRRIPNPTPDYFLGLRSSWEIDLWGKLRNRKEAAYARFLASGKGRQLAVTALVAEVAGLYYELLALDGELDIVRKNIGLQEKALETIQAQKQGGRATQLAVQQFQAQLLHTRSLEADKRQAVVRAENRLNRLLGRYPQPITRGEPILEQPLPERVYAGLPAGMLRRRPDVQGAELQLKAAGADVDAARAAFLPSLTLTPYVGFNAFRPSLLFNPGSVAYGALGGLAAPLLNRRGVRGEYNRAAAGNLGAFHEYQKVVLTAYEEVATHLSGIENYRQTYALREESTAVLLDAVSTANDLYVTGYASYLEVITAQRNVLEAEIELTETRKAQFLALIELYRSLGGGWK</sequence>
<keyword evidence="2 3" id="KW-0449">Lipoprotein</keyword>
<keyword evidence="2" id="KW-0472">Membrane</keyword>
<comment type="similarity">
    <text evidence="1 2">Belongs to the outer membrane factor (OMF) (TC 1.B.17) family.</text>
</comment>
<dbReference type="Gene3D" id="2.20.200.10">
    <property type="entry name" value="Outer membrane efflux proteins (OEP)"/>
    <property type="match status" value="1"/>
</dbReference>
<reference evidence="3" key="1">
    <citation type="submission" date="2020-02" db="EMBL/GenBank/DDBJ databases">
        <authorList>
            <person name="Meier V. D."/>
        </authorList>
    </citation>
    <scope>NUCLEOTIDE SEQUENCE</scope>
    <source>
        <strain evidence="3">AVDCRST_MAG56</strain>
    </source>
</reference>
<dbReference type="NCBIfam" id="TIGR01845">
    <property type="entry name" value="outer_NodT"/>
    <property type="match status" value="1"/>
</dbReference>
<evidence type="ECO:0000256" key="1">
    <source>
        <dbReference type="ARBA" id="ARBA00007613"/>
    </source>
</evidence>
<dbReference type="Gene3D" id="1.20.1600.10">
    <property type="entry name" value="Outer membrane efflux proteins (OEP)"/>
    <property type="match status" value="1"/>
</dbReference>
<protein>
    <submittedName>
        <fullName evidence="3">Efflux transport system, outer membrane factor (OMF) lipoprotein</fullName>
    </submittedName>
</protein>
<keyword evidence="2" id="KW-0564">Palmitate</keyword>
<dbReference type="AlphaFoldDB" id="A0A6J4KPN7"/>
<dbReference type="Pfam" id="PF02321">
    <property type="entry name" value="OEP"/>
    <property type="match status" value="2"/>
</dbReference>
<dbReference type="InterPro" id="IPR010131">
    <property type="entry name" value="MdtP/NodT-like"/>
</dbReference>
<dbReference type="PROSITE" id="PS51257">
    <property type="entry name" value="PROKAR_LIPOPROTEIN"/>
    <property type="match status" value="1"/>
</dbReference>
<feature type="chain" id="PRO_5027166599" evidence="2">
    <location>
        <begin position="32"/>
        <end position="485"/>
    </location>
</feature>
<name>A0A6J4KPN7_9SPHI</name>
<accession>A0A6J4KPN7</accession>